<evidence type="ECO:0000259" key="8">
    <source>
        <dbReference type="Pfam" id="PF00361"/>
    </source>
</evidence>
<dbReference type="GO" id="GO:0016491">
    <property type="term" value="F:oxidoreductase activity"/>
    <property type="evidence" value="ECO:0007669"/>
    <property type="project" value="UniProtKB-KW"/>
</dbReference>
<dbReference type="Pfam" id="PF00361">
    <property type="entry name" value="Proton_antipo_M"/>
    <property type="match status" value="1"/>
</dbReference>
<feature type="transmembrane region" description="Helical" evidence="7">
    <location>
        <begin position="51"/>
        <end position="74"/>
    </location>
</feature>
<keyword evidence="3 7" id="KW-0812">Transmembrane</keyword>
<keyword evidence="4 7" id="KW-1133">Transmembrane helix</keyword>
<feature type="transmembrane region" description="Helical" evidence="7">
    <location>
        <begin position="660"/>
        <end position="679"/>
    </location>
</feature>
<dbReference type="GO" id="GO:0042773">
    <property type="term" value="P:ATP synthesis coupled electron transport"/>
    <property type="evidence" value="ECO:0007669"/>
    <property type="project" value="InterPro"/>
</dbReference>
<feature type="transmembrane region" description="Helical" evidence="7">
    <location>
        <begin position="153"/>
        <end position="169"/>
    </location>
</feature>
<evidence type="ECO:0000256" key="4">
    <source>
        <dbReference type="ARBA" id="ARBA00022989"/>
    </source>
</evidence>
<evidence type="ECO:0000256" key="6">
    <source>
        <dbReference type="ARBA" id="ARBA00023136"/>
    </source>
</evidence>
<feature type="domain" description="NADH:quinone oxidoreductase/Mrp antiporter transmembrane" evidence="8">
    <location>
        <begin position="147"/>
        <end position="429"/>
    </location>
</feature>
<feature type="transmembrane region" description="Helical" evidence="7">
    <location>
        <begin position="331"/>
        <end position="358"/>
    </location>
</feature>
<feature type="transmembrane region" description="Helical" evidence="7">
    <location>
        <begin position="492"/>
        <end position="514"/>
    </location>
</feature>
<organism evidence="9">
    <name type="scientific">mine drainage metagenome</name>
    <dbReference type="NCBI Taxonomy" id="410659"/>
    <lineage>
        <taxon>unclassified sequences</taxon>
        <taxon>metagenomes</taxon>
        <taxon>ecological metagenomes</taxon>
    </lineage>
</organism>
<accession>A0A1J5RDM6</accession>
<keyword evidence="6 7" id="KW-0472">Membrane</keyword>
<feature type="transmembrane region" description="Helical" evidence="7">
    <location>
        <begin position="223"/>
        <end position="247"/>
    </location>
</feature>
<evidence type="ECO:0000256" key="3">
    <source>
        <dbReference type="ARBA" id="ARBA00022692"/>
    </source>
</evidence>
<name>A0A1J5RDM6_9ZZZZ</name>
<feature type="transmembrane region" description="Helical" evidence="7">
    <location>
        <begin position="19"/>
        <end position="39"/>
    </location>
</feature>
<evidence type="ECO:0000256" key="7">
    <source>
        <dbReference type="SAM" id="Phobius"/>
    </source>
</evidence>
<feature type="transmembrane region" description="Helical" evidence="7">
    <location>
        <begin position="259"/>
        <end position="276"/>
    </location>
</feature>
<dbReference type="PRINTS" id="PR01437">
    <property type="entry name" value="NUOXDRDTASE4"/>
</dbReference>
<dbReference type="AlphaFoldDB" id="A0A1J5RDM6"/>
<feature type="transmembrane region" description="Helical" evidence="7">
    <location>
        <begin position="401"/>
        <end position="426"/>
    </location>
</feature>
<dbReference type="EC" id="1.-.-.-" evidence="9"/>
<dbReference type="PANTHER" id="PTHR42682">
    <property type="entry name" value="HYDROGENASE-4 COMPONENT F"/>
    <property type="match status" value="1"/>
</dbReference>
<proteinExistence type="predicted"/>
<comment type="subcellular location">
    <subcellularLocation>
        <location evidence="1">Cell membrane</location>
        <topology evidence="1">Multi-pass membrane protein</topology>
    </subcellularLocation>
</comment>
<dbReference type="InterPro" id="IPR001750">
    <property type="entry name" value="ND/Mrp_TM"/>
</dbReference>
<feature type="transmembrane region" description="Helical" evidence="7">
    <location>
        <begin position="130"/>
        <end position="147"/>
    </location>
</feature>
<protein>
    <submittedName>
        <fullName evidence="9">Hydrogenase-4 component B</fullName>
        <ecNumber evidence="9">1.-.-.-</ecNumber>
    </submittedName>
</protein>
<evidence type="ECO:0000256" key="5">
    <source>
        <dbReference type="ARBA" id="ARBA00023002"/>
    </source>
</evidence>
<feature type="transmembrane region" description="Helical" evidence="7">
    <location>
        <begin position="288"/>
        <end position="311"/>
    </location>
</feature>
<sequence>MCILCEFAANAKRMDPNQLIPAALDIVGAWIVLGAIGLARPRATRWIAHRLFPLGALASLALAVVGGAALFAPASDLVLPLGLPGLPAHLHLDALSGFFLLLLGASSAGTSTFAAGYFRDGEGTAPGLLGMQYHLFLASMAMVMLAADAYTFMLAWEVMALASYFLVLTQHRLGEIRDAGFLYMLLAHLGAIALLLCFGVMMVGGVGGLSFDAMRSAHLSVGWASVAFALAVIGFGAKAGLVPLHVWLPEAHPAAPSPVSALMSGVMLKTALYGLLRVALDLLHAPAWWWGLPLLALGLFGALYGVLFAAVQSDMKRLLAYSSIENIGIAFAALGLALVFHGAGMAALAALALAAMLYHALNHAFFKSLLFCATGSVLHATRQRGLGSLGGLLRRMPWVGWTALVGTLAIAGLPPLNGFVAEWMLLQAFLFTPTLPHPFFNLLIPLGAALLALTAALAGYVMVKFYGVIFLGRHREPGLERAHDCGRFERVALVWFALGCVLLGLAPGLVLRAIDPVVALLFGHGLAVPAGWLRLVPLSAARAAYSPLVVVALVVPVVLVTAWATHRLLPGRTRRADPWDCGAPDASARLQDTAEGFGQPVRRLFEPFFLTRVELPVPDDAQPRYRVVVAERIRAQIYQPAADAVLWLAQQIGRIQHGRISIYLLYSFVTLLVMLAVVLR</sequence>
<dbReference type="PANTHER" id="PTHR42682:SF3">
    <property type="entry name" value="FORMATE HYDROGENLYASE SUBUNIT 3-RELATED"/>
    <property type="match status" value="1"/>
</dbReference>
<feature type="transmembrane region" description="Helical" evidence="7">
    <location>
        <begin position="446"/>
        <end position="471"/>
    </location>
</feature>
<keyword evidence="2" id="KW-1003">Cell membrane</keyword>
<reference evidence="9" key="1">
    <citation type="submission" date="2016-10" db="EMBL/GenBank/DDBJ databases">
        <title>Sequence of Gallionella enrichment culture.</title>
        <authorList>
            <person name="Poehlein A."/>
            <person name="Muehling M."/>
            <person name="Daniel R."/>
        </authorList>
    </citation>
    <scope>NUCLEOTIDE SEQUENCE</scope>
</reference>
<dbReference type="InterPro" id="IPR052175">
    <property type="entry name" value="ComplexI-like_HydComp"/>
</dbReference>
<dbReference type="EMBL" id="MLJW01000303">
    <property type="protein sequence ID" value="OIQ90111.1"/>
    <property type="molecule type" value="Genomic_DNA"/>
</dbReference>
<dbReference type="InterPro" id="IPR003918">
    <property type="entry name" value="NADH_UbQ_OxRdtase"/>
</dbReference>
<comment type="caution">
    <text evidence="9">The sequence shown here is derived from an EMBL/GenBank/DDBJ whole genome shotgun (WGS) entry which is preliminary data.</text>
</comment>
<evidence type="ECO:0000313" key="9">
    <source>
        <dbReference type="EMBL" id="OIQ90111.1"/>
    </source>
</evidence>
<dbReference type="GO" id="GO:0005886">
    <property type="term" value="C:plasma membrane"/>
    <property type="evidence" value="ECO:0007669"/>
    <property type="project" value="UniProtKB-SubCell"/>
</dbReference>
<evidence type="ECO:0000256" key="1">
    <source>
        <dbReference type="ARBA" id="ARBA00004651"/>
    </source>
</evidence>
<dbReference type="NCBIfam" id="NF005086">
    <property type="entry name" value="PRK06521.1"/>
    <property type="match status" value="1"/>
</dbReference>
<feature type="transmembrane region" description="Helical" evidence="7">
    <location>
        <begin position="94"/>
        <end position="118"/>
    </location>
</feature>
<feature type="transmembrane region" description="Helical" evidence="7">
    <location>
        <begin position="544"/>
        <end position="565"/>
    </location>
</feature>
<feature type="transmembrane region" description="Helical" evidence="7">
    <location>
        <begin position="181"/>
        <end position="203"/>
    </location>
</feature>
<dbReference type="GO" id="GO:0008137">
    <property type="term" value="F:NADH dehydrogenase (ubiquinone) activity"/>
    <property type="evidence" value="ECO:0007669"/>
    <property type="project" value="InterPro"/>
</dbReference>
<gene>
    <name evidence="9" type="primary">hyfB_24</name>
    <name evidence="9" type="ORF">GALL_279680</name>
</gene>
<keyword evidence="5 9" id="KW-0560">Oxidoreductase</keyword>
<evidence type="ECO:0000256" key="2">
    <source>
        <dbReference type="ARBA" id="ARBA00022475"/>
    </source>
</evidence>